<dbReference type="Pfam" id="PF00884">
    <property type="entry name" value="Sulfatase"/>
    <property type="match status" value="1"/>
</dbReference>
<name>A0A382RQC1_9ZZZZ</name>
<proteinExistence type="inferred from homology"/>
<dbReference type="PANTHER" id="PTHR42693:SF33">
    <property type="entry name" value="ARYLSULFATASE"/>
    <property type="match status" value="1"/>
</dbReference>
<protein>
    <recommendedName>
        <fullName evidence="2">Sulfatase N-terminal domain-containing protein</fullName>
    </recommendedName>
</protein>
<reference evidence="3" key="1">
    <citation type="submission" date="2018-05" db="EMBL/GenBank/DDBJ databases">
        <authorList>
            <person name="Lanie J.A."/>
            <person name="Ng W.-L."/>
            <person name="Kazmierczak K.M."/>
            <person name="Andrzejewski T.M."/>
            <person name="Davidsen T.M."/>
            <person name="Wayne K.J."/>
            <person name="Tettelin H."/>
            <person name="Glass J.I."/>
            <person name="Rusch D."/>
            <person name="Podicherti R."/>
            <person name="Tsui H.-C.T."/>
            <person name="Winkler M.E."/>
        </authorList>
    </citation>
    <scope>NUCLEOTIDE SEQUENCE</scope>
</reference>
<dbReference type="InterPro" id="IPR050738">
    <property type="entry name" value="Sulfatase"/>
</dbReference>
<dbReference type="PANTHER" id="PTHR42693">
    <property type="entry name" value="ARYLSULFATASE FAMILY MEMBER"/>
    <property type="match status" value="1"/>
</dbReference>
<organism evidence="3">
    <name type="scientific">marine metagenome</name>
    <dbReference type="NCBI Taxonomy" id="408172"/>
    <lineage>
        <taxon>unclassified sequences</taxon>
        <taxon>metagenomes</taxon>
        <taxon>ecological metagenomes</taxon>
    </lineage>
</organism>
<sequence length="260" mass="29385">MRLKGTYLLFTLFVGGNLSAATTPNIVIILTDDQGYADISFNPNHPKEVSTPHMDGLAREGVFFSQAYTSGHVCSPTRAGLMLGRYQQRVGIYTAGQGGSGFDPGLPIFPSFLPEKYTSTAIGKWHLGLDEDFPELKWHAMNRGFDECYKFMGRGGHDYFKLVGVKGDDYQPIYRNKKRLTAEDYKGYLTTRLTEEAVDFIDREKDRPFFLYLAYNAVHSPAQAPQEDIERYKKKFPEISEKRAILMAMLEHLDRGVGSV</sequence>
<evidence type="ECO:0000259" key="2">
    <source>
        <dbReference type="Pfam" id="PF00884"/>
    </source>
</evidence>
<evidence type="ECO:0000256" key="1">
    <source>
        <dbReference type="ARBA" id="ARBA00008779"/>
    </source>
</evidence>
<comment type="similarity">
    <text evidence="1">Belongs to the sulfatase family.</text>
</comment>
<dbReference type="InterPro" id="IPR000917">
    <property type="entry name" value="Sulfatase_N"/>
</dbReference>
<feature type="non-terminal residue" evidence="3">
    <location>
        <position position="260"/>
    </location>
</feature>
<evidence type="ECO:0000313" key="3">
    <source>
        <dbReference type="EMBL" id="SVC99472.1"/>
    </source>
</evidence>
<feature type="domain" description="Sulfatase N-terminal" evidence="2">
    <location>
        <begin position="24"/>
        <end position="244"/>
    </location>
</feature>
<dbReference type="AlphaFoldDB" id="A0A382RQC1"/>
<dbReference type="InterPro" id="IPR017850">
    <property type="entry name" value="Alkaline_phosphatase_core_sf"/>
</dbReference>
<gene>
    <name evidence="3" type="ORF">METZ01_LOCUS352326</name>
</gene>
<dbReference type="Gene3D" id="3.40.720.10">
    <property type="entry name" value="Alkaline Phosphatase, subunit A"/>
    <property type="match status" value="1"/>
</dbReference>
<dbReference type="GO" id="GO:0004065">
    <property type="term" value="F:arylsulfatase activity"/>
    <property type="evidence" value="ECO:0007669"/>
    <property type="project" value="TreeGrafter"/>
</dbReference>
<dbReference type="SUPFAM" id="SSF53649">
    <property type="entry name" value="Alkaline phosphatase-like"/>
    <property type="match status" value="1"/>
</dbReference>
<accession>A0A382RQC1</accession>
<dbReference type="EMBL" id="UINC01123177">
    <property type="protein sequence ID" value="SVC99472.1"/>
    <property type="molecule type" value="Genomic_DNA"/>
</dbReference>